<dbReference type="Proteomes" id="UP001172457">
    <property type="component" value="Chromosome 6"/>
</dbReference>
<feature type="domain" description="Reverse transcriptase Ty1/copia-type" evidence="1">
    <location>
        <begin position="281"/>
        <end position="384"/>
    </location>
</feature>
<accession>A0AA38T195</accession>
<sequence>MYLYLINEKSESLKMFKTFKAEVENQLDQKIKVVRSNMGVDMRMLVKHLDLSLNFVKDNENINQYTMTDLDRKETKLKIFEGVGLSDRSKTLQSSITKLDMKAISCFFIGYPESSKGYQFYAPLHNTRIVETKRAEFLENVNISRSGLSNDFDLQDSSEDVPIIQVLILVNASLGNSNKNVLPCENDFSNEETNVTLQMNLRKRLSLKHKKLNILHPKSFDDYITNLNETDLNSNKNDPFTDAITCDQSTNWNEAMIDELHSMKKNDVWELAELPKGYKPMTQLEGFISKGQEHLVCKLRKSIYGLKQTSRQWYLKFDEVMKKNDFVKNQVDQRIYLKLSRRNFIILVLYVDDILLVNNNVDLLHESKSLLLHHFDMKDLGETSYAYSKRVLSRHYIQHFNSMLPRPLLCLVDIPRDFLPSNQLSSPPYSVSLTYSSSNHVVPPNTDSNSMLLVSSSSMLLKSLLGTSTNIEFSSSTTRYPRPHWVQTNPRQFLGRSPTAKTCSPGSKPPEY</sequence>
<dbReference type="Pfam" id="PF07727">
    <property type="entry name" value="RVT_2"/>
    <property type="match status" value="1"/>
</dbReference>
<gene>
    <name evidence="3" type="ORF">OSB04_025318</name>
</gene>
<comment type="caution">
    <text evidence="3">The sequence shown here is derived from an EMBL/GenBank/DDBJ whole genome shotgun (WGS) entry which is preliminary data.</text>
</comment>
<evidence type="ECO:0008006" key="5">
    <source>
        <dbReference type="Google" id="ProtNLM"/>
    </source>
</evidence>
<dbReference type="InterPro" id="IPR013103">
    <property type="entry name" value="RVT_2"/>
</dbReference>
<dbReference type="Pfam" id="PF25597">
    <property type="entry name" value="SH3_retrovirus"/>
    <property type="match status" value="1"/>
</dbReference>
<dbReference type="InterPro" id="IPR057670">
    <property type="entry name" value="SH3_retrovirus"/>
</dbReference>
<dbReference type="EMBL" id="JARYMX010000006">
    <property type="protein sequence ID" value="KAJ9545611.1"/>
    <property type="molecule type" value="Genomic_DNA"/>
</dbReference>
<proteinExistence type="predicted"/>
<evidence type="ECO:0000313" key="4">
    <source>
        <dbReference type="Proteomes" id="UP001172457"/>
    </source>
</evidence>
<name>A0AA38T195_9ASTR</name>
<reference evidence="3" key="1">
    <citation type="submission" date="2023-03" db="EMBL/GenBank/DDBJ databases">
        <title>Chromosome-scale reference genome and RAD-based genetic map of yellow starthistle (Centaurea solstitialis) reveal putative structural variation and QTLs associated with invader traits.</title>
        <authorList>
            <person name="Reatini B."/>
            <person name="Cang F.A."/>
            <person name="Jiang Q."/>
            <person name="Mckibben M.T.W."/>
            <person name="Barker M.S."/>
            <person name="Rieseberg L.H."/>
            <person name="Dlugosch K.M."/>
        </authorList>
    </citation>
    <scope>NUCLEOTIDE SEQUENCE</scope>
    <source>
        <strain evidence="3">CAN-66</strain>
        <tissue evidence="3">Leaf</tissue>
    </source>
</reference>
<feature type="domain" description="Retroviral polymerase SH3-like" evidence="2">
    <location>
        <begin position="96"/>
        <end position="142"/>
    </location>
</feature>
<evidence type="ECO:0000259" key="1">
    <source>
        <dbReference type="Pfam" id="PF07727"/>
    </source>
</evidence>
<dbReference type="AlphaFoldDB" id="A0AA38T195"/>
<protein>
    <recommendedName>
        <fullName evidence="5">Reverse transcriptase Ty1/copia-type domain-containing protein</fullName>
    </recommendedName>
</protein>
<organism evidence="3 4">
    <name type="scientific">Centaurea solstitialis</name>
    <name type="common">yellow star-thistle</name>
    <dbReference type="NCBI Taxonomy" id="347529"/>
    <lineage>
        <taxon>Eukaryota</taxon>
        <taxon>Viridiplantae</taxon>
        <taxon>Streptophyta</taxon>
        <taxon>Embryophyta</taxon>
        <taxon>Tracheophyta</taxon>
        <taxon>Spermatophyta</taxon>
        <taxon>Magnoliopsida</taxon>
        <taxon>eudicotyledons</taxon>
        <taxon>Gunneridae</taxon>
        <taxon>Pentapetalae</taxon>
        <taxon>asterids</taxon>
        <taxon>campanulids</taxon>
        <taxon>Asterales</taxon>
        <taxon>Asteraceae</taxon>
        <taxon>Carduoideae</taxon>
        <taxon>Cardueae</taxon>
        <taxon>Centaureinae</taxon>
        <taxon>Centaurea</taxon>
    </lineage>
</organism>
<evidence type="ECO:0000259" key="2">
    <source>
        <dbReference type="Pfam" id="PF25597"/>
    </source>
</evidence>
<keyword evidence="4" id="KW-1185">Reference proteome</keyword>
<evidence type="ECO:0000313" key="3">
    <source>
        <dbReference type="EMBL" id="KAJ9545611.1"/>
    </source>
</evidence>